<evidence type="ECO:0000313" key="2">
    <source>
        <dbReference type="EMBL" id="CAL0309375.1"/>
    </source>
</evidence>
<feature type="region of interest" description="Disordered" evidence="1">
    <location>
        <begin position="20"/>
        <end position="46"/>
    </location>
</feature>
<dbReference type="AlphaFoldDB" id="A0AAV1WJ30"/>
<accession>A0AAV1WJ30</accession>
<feature type="compositionally biased region" description="Acidic residues" evidence="1">
    <location>
        <begin position="68"/>
        <end position="98"/>
    </location>
</feature>
<proteinExistence type="predicted"/>
<organism evidence="2 3">
    <name type="scientific">Lupinus luteus</name>
    <name type="common">European yellow lupine</name>
    <dbReference type="NCBI Taxonomy" id="3873"/>
    <lineage>
        <taxon>Eukaryota</taxon>
        <taxon>Viridiplantae</taxon>
        <taxon>Streptophyta</taxon>
        <taxon>Embryophyta</taxon>
        <taxon>Tracheophyta</taxon>
        <taxon>Spermatophyta</taxon>
        <taxon>Magnoliopsida</taxon>
        <taxon>eudicotyledons</taxon>
        <taxon>Gunneridae</taxon>
        <taxon>Pentapetalae</taxon>
        <taxon>rosids</taxon>
        <taxon>fabids</taxon>
        <taxon>Fabales</taxon>
        <taxon>Fabaceae</taxon>
        <taxon>Papilionoideae</taxon>
        <taxon>50 kb inversion clade</taxon>
        <taxon>genistoids sensu lato</taxon>
        <taxon>core genistoids</taxon>
        <taxon>Genisteae</taxon>
        <taxon>Lupinus</taxon>
    </lineage>
</organism>
<gene>
    <name evidence="2" type="ORF">LLUT_LOCUS10435</name>
</gene>
<comment type="caution">
    <text evidence="2">The sequence shown here is derived from an EMBL/GenBank/DDBJ whole genome shotgun (WGS) entry which is preliminary data.</text>
</comment>
<reference evidence="2 3" key="1">
    <citation type="submission" date="2024-03" db="EMBL/GenBank/DDBJ databases">
        <authorList>
            <person name="Martinez-Hernandez J."/>
        </authorList>
    </citation>
    <scope>NUCLEOTIDE SEQUENCE [LARGE SCALE GENOMIC DNA]</scope>
</reference>
<dbReference type="EMBL" id="CAXHTB010000007">
    <property type="protein sequence ID" value="CAL0309375.1"/>
    <property type="molecule type" value="Genomic_DNA"/>
</dbReference>
<feature type="region of interest" description="Disordered" evidence="1">
    <location>
        <begin position="61"/>
        <end position="98"/>
    </location>
</feature>
<dbReference type="Proteomes" id="UP001497480">
    <property type="component" value="Unassembled WGS sequence"/>
</dbReference>
<keyword evidence="3" id="KW-1185">Reference proteome</keyword>
<evidence type="ECO:0000313" key="3">
    <source>
        <dbReference type="Proteomes" id="UP001497480"/>
    </source>
</evidence>
<protein>
    <submittedName>
        <fullName evidence="2">Uncharacterized protein</fullName>
    </submittedName>
</protein>
<sequence>MDKLVLTQGVVDYLNDRYGISYADNDEDDDEEDESEIEDEVEGEEDKLVLTQGVVDYLNDRYGISYADNDEDDDEEDESEIEDEVEGEEGLDTQDGADEAIKMGSERVRVEFIRSMSSVIAASSSSSCCATFITSRKNHSVTHSNAFIPPQSEKICLEGLSLHAAKRGVSHSFKVVSDNNNGGSFIARRRLDITTRIIGASKTIRLSCC</sequence>
<evidence type="ECO:0000256" key="1">
    <source>
        <dbReference type="SAM" id="MobiDB-lite"/>
    </source>
</evidence>
<feature type="compositionally biased region" description="Acidic residues" evidence="1">
    <location>
        <begin position="24"/>
        <end position="45"/>
    </location>
</feature>
<name>A0AAV1WJ30_LUPLU</name>